<sequence>MGDKDFKNLLERVNQVKITDDTNILKLINSLKGSGFNAKRLALACEIYLEMVNERECRKFFGLAGALVPAGMQSVLYDFIKEGFIDVLVSTGANLTHDLAEALGYHHLQGINIDPNNLDDKLLHDTELNRIYDVFMPNSAYEGIENFVSNLNIVDDQMSVSSFLKFLGKQLPDNSQSILKICAEKDIPIFCPAFTDSGLALQLGFHHPKLNLNHFKDMLEMVNLAWDTKKAGVCFLGGGVPKNFIMQSLQFCPNSATYAIQITMDRPEPGGLSGATLKEAISWGKVNENAKYSTVISDATIALPIVLWFLKESLKEKKKTSSLI</sequence>
<dbReference type="InterPro" id="IPR036982">
    <property type="entry name" value="Deoxyhypusine_synthase_sf"/>
</dbReference>
<organism evidence="3">
    <name type="scientific">marine sediment metagenome</name>
    <dbReference type="NCBI Taxonomy" id="412755"/>
    <lineage>
        <taxon>unclassified sequences</taxon>
        <taxon>metagenomes</taxon>
        <taxon>ecological metagenomes</taxon>
    </lineage>
</organism>
<evidence type="ECO:0000313" key="3">
    <source>
        <dbReference type="EMBL" id="KKM81818.1"/>
    </source>
</evidence>
<dbReference type="InterPro" id="IPR029035">
    <property type="entry name" value="DHS-like_NAD/FAD-binding_dom"/>
</dbReference>
<evidence type="ECO:0008006" key="4">
    <source>
        <dbReference type="Google" id="ProtNLM"/>
    </source>
</evidence>
<dbReference type="GO" id="GO:0005737">
    <property type="term" value="C:cytoplasm"/>
    <property type="evidence" value="ECO:0007669"/>
    <property type="project" value="TreeGrafter"/>
</dbReference>
<comment type="similarity">
    <text evidence="1">Belongs to the deoxyhypusine synthase family.</text>
</comment>
<proteinExistence type="inferred from homology"/>
<keyword evidence="2" id="KW-0808">Transferase</keyword>
<dbReference type="PANTHER" id="PTHR11703">
    <property type="entry name" value="DEOXYHYPUSINE SYNTHASE"/>
    <property type="match status" value="1"/>
</dbReference>
<dbReference type="EMBL" id="LAZR01007961">
    <property type="protein sequence ID" value="KKM81818.1"/>
    <property type="molecule type" value="Genomic_DNA"/>
</dbReference>
<comment type="caution">
    <text evidence="3">The sequence shown here is derived from an EMBL/GenBank/DDBJ whole genome shotgun (WGS) entry which is preliminary data.</text>
</comment>
<dbReference type="PANTHER" id="PTHR11703:SF2">
    <property type="entry name" value="DEOXYHYPUSINE SYNTHASE-LIKE PROTEIN"/>
    <property type="match status" value="1"/>
</dbReference>
<evidence type="ECO:0000256" key="1">
    <source>
        <dbReference type="ARBA" id="ARBA00009892"/>
    </source>
</evidence>
<dbReference type="SUPFAM" id="SSF52467">
    <property type="entry name" value="DHS-like NAD/FAD-binding domain"/>
    <property type="match status" value="1"/>
</dbReference>
<dbReference type="AlphaFoldDB" id="A0A0F9KIP9"/>
<dbReference type="GO" id="GO:0034038">
    <property type="term" value="F:deoxyhypusine synthase activity"/>
    <property type="evidence" value="ECO:0007669"/>
    <property type="project" value="TreeGrafter"/>
</dbReference>
<reference evidence="3" key="1">
    <citation type="journal article" date="2015" name="Nature">
        <title>Complex archaea that bridge the gap between prokaryotes and eukaryotes.</title>
        <authorList>
            <person name="Spang A."/>
            <person name="Saw J.H."/>
            <person name="Jorgensen S.L."/>
            <person name="Zaremba-Niedzwiedzka K."/>
            <person name="Martijn J."/>
            <person name="Lind A.E."/>
            <person name="van Eijk R."/>
            <person name="Schleper C."/>
            <person name="Guy L."/>
            <person name="Ettema T.J."/>
        </authorList>
    </citation>
    <scope>NUCLEOTIDE SEQUENCE</scope>
</reference>
<name>A0A0F9KIP9_9ZZZZ</name>
<evidence type="ECO:0000256" key="2">
    <source>
        <dbReference type="ARBA" id="ARBA00022679"/>
    </source>
</evidence>
<gene>
    <name evidence="3" type="ORF">LCGC14_1325980</name>
</gene>
<protein>
    <recommendedName>
        <fullName evidence="4">Deoxyhypusine synthase</fullName>
    </recommendedName>
</protein>
<dbReference type="Pfam" id="PF01916">
    <property type="entry name" value="DS"/>
    <property type="match status" value="1"/>
</dbReference>
<accession>A0A0F9KIP9</accession>
<dbReference type="InterPro" id="IPR002773">
    <property type="entry name" value="Deoxyhypusine_synthase"/>
</dbReference>
<dbReference type="Gene3D" id="3.40.910.10">
    <property type="entry name" value="Deoxyhypusine synthase"/>
    <property type="match status" value="1"/>
</dbReference>